<dbReference type="AlphaFoldDB" id="A0A1Y1WP32"/>
<evidence type="ECO:0000256" key="2">
    <source>
        <dbReference type="SAM" id="Phobius"/>
    </source>
</evidence>
<feature type="compositionally biased region" description="Low complexity" evidence="1">
    <location>
        <begin position="120"/>
        <end position="131"/>
    </location>
</feature>
<organism evidence="3 4">
    <name type="scientific">Anaeromyces robustus</name>
    <dbReference type="NCBI Taxonomy" id="1754192"/>
    <lineage>
        <taxon>Eukaryota</taxon>
        <taxon>Fungi</taxon>
        <taxon>Fungi incertae sedis</taxon>
        <taxon>Chytridiomycota</taxon>
        <taxon>Chytridiomycota incertae sedis</taxon>
        <taxon>Neocallimastigomycetes</taxon>
        <taxon>Neocallimastigales</taxon>
        <taxon>Neocallimastigaceae</taxon>
        <taxon>Anaeromyces</taxon>
    </lineage>
</organism>
<dbReference type="EMBL" id="MCFG01000366">
    <property type="protein sequence ID" value="ORX75297.1"/>
    <property type="molecule type" value="Genomic_DNA"/>
</dbReference>
<gene>
    <name evidence="3" type="ORF">BCR32DRAFT_285322</name>
</gene>
<feature type="compositionally biased region" description="Basic and acidic residues" evidence="1">
    <location>
        <begin position="106"/>
        <end position="119"/>
    </location>
</feature>
<keyword evidence="2" id="KW-0812">Transmembrane</keyword>
<reference evidence="3 4" key="1">
    <citation type="submission" date="2016-08" db="EMBL/GenBank/DDBJ databases">
        <title>A Parts List for Fungal Cellulosomes Revealed by Comparative Genomics.</title>
        <authorList>
            <consortium name="DOE Joint Genome Institute"/>
            <person name="Haitjema C.H."/>
            <person name="Gilmore S.P."/>
            <person name="Henske J.K."/>
            <person name="Solomon K.V."/>
            <person name="De Groot R."/>
            <person name="Kuo A."/>
            <person name="Mondo S.J."/>
            <person name="Salamov A.A."/>
            <person name="Labutti K."/>
            <person name="Zhao Z."/>
            <person name="Chiniquy J."/>
            <person name="Barry K."/>
            <person name="Brewer H.M."/>
            <person name="Purvine S.O."/>
            <person name="Wright A.T."/>
            <person name="Boxma B."/>
            <person name="Van Alen T."/>
            <person name="Hackstein J.H."/>
            <person name="Baker S.E."/>
            <person name="Grigoriev I.V."/>
            <person name="O'Malley M.A."/>
        </authorList>
    </citation>
    <scope>NUCLEOTIDE SEQUENCE [LARGE SCALE GENOMIC DNA]</scope>
    <source>
        <strain evidence="3 4">S4</strain>
    </source>
</reference>
<comment type="caution">
    <text evidence="3">The sequence shown here is derived from an EMBL/GenBank/DDBJ whole genome shotgun (WGS) entry which is preliminary data.</text>
</comment>
<feature type="compositionally biased region" description="Polar residues" evidence="1">
    <location>
        <begin position="1"/>
        <end position="18"/>
    </location>
</feature>
<evidence type="ECO:0000313" key="3">
    <source>
        <dbReference type="EMBL" id="ORX75297.1"/>
    </source>
</evidence>
<feature type="transmembrane region" description="Helical" evidence="2">
    <location>
        <begin position="74"/>
        <end position="94"/>
    </location>
</feature>
<reference evidence="3 4" key="2">
    <citation type="submission" date="2016-08" db="EMBL/GenBank/DDBJ databases">
        <title>Pervasive Adenine N6-methylation of Active Genes in Fungi.</title>
        <authorList>
            <consortium name="DOE Joint Genome Institute"/>
            <person name="Mondo S.J."/>
            <person name="Dannebaum R.O."/>
            <person name="Kuo R.C."/>
            <person name="Labutti K."/>
            <person name="Haridas S."/>
            <person name="Kuo A."/>
            <person name="Salamov A."/>
            <person name="Ahrendt S.R."/>
            <person name="Lipzen A."/>
            <person name="Sullivan W."/>
            <person name="Andreopoulos W.B."/>
            <person name="Clum A."/>
            <person name="Lindquist E."/>
            <person name="Daum C."/>
            <person name="Ramamoorthy G.K."/>
            <person name="Gryganskyi A."/>
            <person name="Culley D."/>
            <person name="Magnuson J.K."/>
            <person name="James T.Y."/>
            <person name="O'Malley M.A."/>
            <person name="Stajich J.E."/>
            <person name="Spatafora J.W."/>
            <person name="Visel A."/>
            <person name="Grigoriev I.V."/>
        </authorList>
    </citation>
    <scope>NUCLEOTIDE SEQUENCE [LARGE SCALE GENOMIC DNA]</scope>
    <source>
        <strain evidence="3 4">S4</strain>
    </source>
</reference>
<feature type="region of interest" description="Disordered" evidence="1">
    <location>
        <begin position="104"/>
        <end position="131"/>
    </location>
</feature>
<proteinExistence type="predicted"/>
<keyword evidence="4" id="KW-1185">Reference proteome</keyword>
<accession>A0A1Y1WP32</accession>
<sequence>MYQPQGEVQGQQAFQNTTYDDDEYVYITDDEGDFLEDEEGNIFTPEEAQSRGLLSPADEGDRALNFQNLSKKQILLAGAAVAGLSLLGGGAYLVNKQLKKKKKVKKSELTPEQKQKLEQKQQQQQPQQREW</sequence>
<dbReference type="OrthoDB" id="10625525at2759"/>
<name>A0A1Y1WP32_9FUNG</name>
<protein>
    <submittedName>
        <fullName evidence="3">Uncharacterized protein</fullName>
    </submittedName>
</protein>
<evidence type="ECO:0000256" key="1">
    <source>
        <dbReference type="SAM" id="MobiDB-lite"/>
    </source>
</evidence>
<keyword evidence="2" id="KW-1133">Transmembrane helix</keyword>
<evidence type="ECO:0000313" key="4">
    <source>
        <dbReference type="Proteomes" id="UP000193944"/>
    </source>
</evidence>
<dbReference type="Proteomes" id="UP000193944">
    <property type="component" value="Unassembled WGS sequence"/>
</dbReference>
<keyword evidence="2" id="KW-0472">Membrane</keyword>
<feature type="region of interest" description="Disordered" evidence="1">
    <location>
        <begin position="1"/>
        <end position="20"/>
    </location>
</feature>